<dbReference type="SUPFAM" id="SSF47413">
    <property type="entry name" value="lambda repressor-like DNA-binding domains"/>
    <property type="match status" value="1"/>
</dbReference>
<feature type="region of interest" description="Disordered" evidence="1">
    <location>
        <begin position="243"/>
        <end position="263"/>
    </location>
</feature>
<dbReference type="PANTHER" id="PTHR35010">
    <property type="entry name" value="BLL4672 PROTEIN-RELATED"/>
    <property type="match status" value="1"/>
</dbReference>
<evidence type="ECO:0000256" key="1">
    <source>
        <dbReference type="SAM" id="MobiDB-lite"/>
    </source>
</evidence>
<dbReference type="Pfam" id="PF17765">
    <property type="entry name" value="MLTR_LBD"/>
    <property type="match status" value="1"/>
</dbReference>
<accession>A0ABQ3YIM5</accession>
<keyword evidence="4" id="KW-1185">Reference proteome</keyword>
<dbReference type="InterPro" id="IPR041413">
    <property type="entry name" value="MLTR_LBD"/>
</dbReference>
<feature type="domain" description="MmyB-like transcription regulator ligand binding" evidence="2">
    <location>
        <begin position="72"/>
        <end position="234"/>
    </location>
</feature>
<dbReference type="InterPro" id="IPR010982">
    <property type="entry name" value="Lambda_DNA-bd_dom_sf"/>
</dbReference>
<name>A0ABQ3YIM5_9ACTN</name>
<reference evidence="3 4" key="1">
    <citation type="submission" date="2021-01" db="EMBL/GenBank/DDBJ databases">
        <title>Whole genome shotgun sequence of Actinoplanes deccanensis NBRC 13994.</title>
        <authorList>
            <person name="Komaki H."/>
            <person name="Tamura T."/>
        </authorList>
    </citation>
    <scope>NUCLEOTIDE SEQUENCE [LARGE SCALE GENOMIC DNA]</scope>
    <source>
        <strain evidence="3 4">NBRC 13994</strain>
    </source>
</reference>
<dbReference type="Gene3D" id="3.30.450.180">
    <property type="match status" value="1"/>
</dbReference>
<proteinExistence type="predicted"/>
<evidence type="ECO:0000313" key="3">
    <source>
        <dbReference type="EMBL" id="GID79851.1"/>
    </source>
</evidence>
<dbReference type="Pfam" id="PF13560">
    <property type="entry name" value="HTH_31"/>
    <property type="match status" value="1"/>
</dbReference>
<sequence>MPGLRREEVALLAGVSADYYVRLEQGRETHPSPQVVAAVALALRLDAEATGHLHRLCLDDTQRPGHPRDETVSAQLLRLMDGWASTPAFIVGPALDVLAANSLAVALHSGFARFDNLARMVFADLAGRGFYRDWDRAARSCVAEIRAAYGFDPGSARIAVVVGELSSASDDFARLWRLHEVKGKSLDVKHVRHPDVGDLHIEYAAFTVNGNPHQQLVVYQAAPATPTAAAFERLRTTPAFRRSEAISPGSDAPRQPAGEAATMGWCDSIDSLP</sequence>
<gene>
    <name evidence="3" type="ORF">Ade02nite_84920</name>
</gene>
<evidence type="ECO:0000259" key="2">
    <source>
        <dbReference type="Pfam" id="PF17765"/>
    </source>
</evidence>
<dbReference type="Proteomes" id="UP000609879">
    <property type="component" value="Unassembled WGS sequence"/>
</dbReference>
<organism evidence="3 4">
    <name type="scientific">Paractinoplanes deccanensis</name>
    <dbReference type="NCBI Taxonomy" id="113561"/>
    <lineage>
        <taxon>Bacteria</taxon>
        <taxon>Bacillati</taxon>
        <taxon>Actinomycetota</taxon>
        <taxon>Actinomycetes</taxon>
        <taxon>Micromonosporales</taxon>
        <taxon>Micromonosporaceae</taxon>
        <taxon>Paractinoplanes</taxon>
    </lineage>
</organism>
<comment type="caution">
    <text evidence="3">The sequence shown here is derived from an EMBL/GenBank/DDBJ whole genome shotgun (WGS) entry which is preliminary data.</text>
</comment>
<evidence type="ECO:0000313" key="4">
    <source>
        <dbReference type="Proteomes" id="UP000609879"/>
    </source>
</evidence>
<dbReference type="Gene3D" id="1.10.260.40">
    <property type="entry name" value="lambda repressor-like DNA-binding domains"/>
    <property type="match status" value="1"/>
</dbReference>
<dbReference type="InterPro" id="IPR001387">
    <property type="entry name" value="Cro/C1-type_HTH"/>
</dbReference>
<dbReference type="PANTHER" id="PTHR35010:SF2">
    <property type="entry name" value="BLL4672 PROTEIN"/>
    <property type="match status" value="1"/>
</dbReference>
<dbReference type="EMBL" id="BOMI01000178">
    <property type="protein sequence ID" value="GID79851.1"/>
    <property type="molecule type" value="Genomic_DNA"/>
</dbReference>
<protein>
    <submittedName>
        <fullName evidence="3">Transcriptional regulator</fullName>
    </submittedName>
</protein>
<dbReference type="CDD" id="cd00093">
    <property type="entry name" value="HTH_XRE"/>
    <property type="match status" value="1"/>
</dbReference>